<evidence type="ECO:0008006" key="3">
    <source>
        <dbReference type="Google" id="ProtNLM"/>
    </source>
</evidence>
<dbReference type="Proteomes" id="UP000249451">
    <property type="component" value="Unassembled WGS sequence"/>
</dbReference>
<dbReference type="Gene3D" id="3.40.50.300">
    <property type="entry name" value="P-loop containing nucleotide triphosphate hydrolases"/>
    <property type="match status" value="1"/>
</dbReference>
<dbReference type="AlphaFoldDB" id="A0A2W5CQ43"/>
<dbReference type="EMBL" id="QFNY01000449">
    <property type="protein sequence ID" value="PZO97195.1"/>
    <property type="molecule type" value="Genomic_DNA"/>
</dbReference>
<sequence>MSTLYSILARAIDTMHCAGKTVMLWSDPGMGKTSFVTKTLAGRESVTYPDGTVHPVAHSLTIIPAAMDTGDLLGIPTLNDLYAHPSAVASTPAAYNTATMAPAETKNKNAAPEGWHRLTATEFATPSWALEANSHAAYGLTYVLVDEFPAADMRVHNIFLNVIEDMRLPNGFKLHPNVKFVLAGNMNRSGVRGMTELSSAMTSRIAHFDMEPDLKDWSRGITAGFSLDVAAYTPVTHSDDTASERRGKATAQVVSFLDANPALYNPSSSNTKIDRTRGWYNPRTWANAIEILALTEGVDHTERMNMIEALVGNEARVRLSDHLTHLHIPTADEMIKDPSVLDDLNSASAYVALSTLMQVCMARTKAQVDKQVEETGTKRTAIIARDMIPNQTAVLWDMVSVWNDMNSNHDNIVVSLMTAHFPDMYLYMGRYLVKPQKGKKALDERFITAHHDILDMFNSINN</sequence>
<proteinExistence type="predicted"/>
<name>A0A2W5CQ43_9CORY</name>
<organism evidence="1 2">
    <name type="scientific">Corynebacterium urealyticum</name>
    <dbReference type="NCBI Taxonomy" id="43771"/>
    <lineage>
        <taxon>Bacteria</taxon>
        <taxon>Bacillati</taxon>
        <taxon>Actinomycetota</taxon>
        <taxon>Actinomycetes</taxon>
        <taxon>Mycobacteriales</taxon>
        <taxon>Corynebacteriaceae</taxon>
        <taxon>Corynebacterium</taxon>
    </lineage>
</organism>
<gene>
    <name evidence="1" type="ORF">DI609_13745</name>
</gene>
<evidence type="ECO:0000313" key="2">
    <source>
        <dbReference type="Proteomes" id="UP000249451"/>
    </source>
</evidence>
<protein>
    <recommendedName>
        <fullName evidence="3">ATPase dynein-related AAA domain-containing protein</fullName>
    </recommendedName>
</protein>
<dbReference type="InterPro" id="IPR027417">
    <property type="entry name" value="P-loop_NTPase"/>
</dbReference>
<dbReference type="SUPFAM" id="SSF52540">
    <property type="entry name" value="P-loop containing nucleoside triphosphate hydrolases"/>
    <property type="match status" value="1"/>
</dbReference>
<evidence type="ECO:0000313" key="1">
    <source>
        <dbReference type="EMBL" id="PZO97195.1"/>
    </source>
</evidence>
<accession>A0A2W5CQ43</accession>
<reference evidence="1 2" key="1">
    <citation type="submission" date="2017-11" db="EMBL/GenBank/DDBJ databases">
        <title>Infants hospitalized years apart are colonized by the same room-sourced microbial strains.</title>
        <authorList>
            <person name="Brooks B."/>
            <person name="Olm M.R."/>
            <person name="Firek B.A."/>
            <person name="Baker R."/>
            <person name="Thomas B.C."/>
            <person name="Morowitz M.J."/>
            <person name="Banfield J.F."/>
        </authorList>
    </citation>
    <scope>NUCLEOTIDE SEQUENCE [LARGE SCALE GENOMIC DNA]</scope>
    <source>
        <strain evidence="1">S2_012_000_R3_87</strain>
    </source>
</reference>
<comment type="caution">
    <text evidence="1">The sequence shown here is derived from an EMBL/GenBank/DDBJ whole genome shotgun (WGS) entry which is preliminary data.</text>
</comment>